<protein>
    <submittedName>
        <fullName evidence="1">Uncharacterized protein</fullName>
    </submittedName>
</protein>
<dbReference type="EMBL" id="JBHUGA010000013">
    <property type="protein sequence ID" value="MFD1846459.1"/>
    <property type="molecule type" value="Genomic_DNA"/>
</dbReference>
<dbReference type="Proteomes" id="UP001597307">
    <property type="component" value="Unassembled WGS sequence"/>
</dbReference>
<sequence length="76" mass="8315">MPIAVRLAVKAGMAVLKKTNVRWYNAIRAQLGKGRTAFVNWWNNSVPKPIKTIVLGATGGVGINALYDALLWVFGF</sequence>
<dbReference type="RefSeq" id="WP_343878203.1">
    <property type="nucleotide sequence ID" value="NZ_BAAAIJ010000012.1"/>
</dbReference>
<evidence type="ECO:0000313" key="1">
    <source>
        <dbReference type="EMBL" id="MFD1846459.1"/>
    </source>
</evidence>
<accession>A0ABW4Q6X2</accession>
<proteinExistence type="predicted"/>
<reference evidence="2" key="1">
    <citation type="journal article" date="2019" name="Int. J. Syst. Evol. Microbiol.">
        <title>The Global Catalogue of Microorganisms (GCM) 10K type strain sequencing project: providing services to taxonomists for standard genome sequencing and annotation.</title>
        <authorList>
            <consortium name="The Broad Institute Genomics Platform"/>
            <consortium name="The Broad Institute Genome Sequencing Center for Infectious Disease"/>
            <person name="Wu L."/>
            <person name="Ma J."/>
        </authorList>
    </citation>
    <scope>NUCLEOTIDE SEQUENCE [LARGE SCALE GENOMIC DNA]</scope>
    <source>
        <strain evidence="2">JCM 11496</strain>
    </source>
</reference>
<name>A0ABW4Q6X2_9MICC</name>
<evidence type="ECO:0000313" key="2">
    <source>
        <dbReference type="Proteomes" id="UP001597307"/>
    </source>
</evidence>
<gene>
    <name evidence="1" type="ORF">ACFSFX_07600</name>
</gene>
<comment type="caution">
    <text evidence="1">The sequence shown here is derived from an EMBL/GenBank/DDBJ whole genome shotgun (WGS) entry which is preliminary data.</text>
</comment>
<organism evidence="1 2">
    <name type="scientific">Arthrobacter flavus</name>
    <dbReference type="NCBI Taxonomy" id="95172"/>
    <lineage>
        <taxon>Bacteria</taxon>
        <taxon>Bacillati</taxon>
        <taxon>Actinomycetota</taxon>
        <taxon>Actinomycetes</taxon>
        <taxon>Micrococcales</taxon>
        <taxon>Micrococcaceae</taxon>
        <taxon>Arthrobacter</taxon>
    </lineage>
</organism>
<keyword evidence="2" id="KW-1185">Reference proteome</keyword>